<dbReference type="Gene3D" id="3.90.1720.30">
    <property type="entry name" value="PPPDE domains"/>
    <property type="match status" value="1"/>
</dbReference>
<keyword evidence="2" id="KW-0645">Protease</keyword>
<evidence type="ECO:0000256" key="1">
    <source>
        <dbReference type="ARBA" id="ARBA00008140"/>
    </source>
</evidence>
<dbReference type="AlphaFoldDB" id="A0A7S1T7Z9"/>
<evidence type="ECO:0000256" key="2">
    <source>
        <dbReference type="ARBA" id="ARBA00022670"/>
    </source>
</evidence>
<dbReference type="InterPro" id="IPR042266">
    <property type="entry name" value="PPPDE_sf"/>
</dbReference>
<dbReference type="GO" id="GO:0016579">
    <property type="term" value="P:protein deubiquitination"/>
    <property type="evidence" value="ECO:0007669"/>
    <property type="project" value="TreeGrafter"/>
</dbReference>
<sequence length="194" mass="21688">MELERTIRTPVHLNVYELSLEPEEGLMGKVVWLVEGLGVYHSGVEVYGMEYAFGGHQEDSTGVFTVEPRQAPDAKFRESISVGTTDRTPEEVTHLIELLSEEYKGPSYNLLDRNCNHFANDLCFRLTGAYAPGWINRLAWIGSKLRCFLPEGFDSPAAAPVVDPDREQADSFGGPSNILDEPYSPPRSNNRLLQ</sequence>
<dbReference type="Pfam" id="PF05903">
    <property type="entry name" value="Peptidase_C97"/>
    <property type="match status" value="1"/>
</dbReference>
<evidence type="ECO:0000259" key="5">
    <source>
        <dbReference type="PROSITE" id="PS51858"/>
    </source>
</evidence>
<evidence type="ECO:0000313" key="6">
    <source>
        <dbReference type="EMBL" id="CAD9226181.1"/>
    </source>
</evidence>
<organism evidence="6">
    <name type="scientific">Compsopogon caeruleus</name>
    <dbReference type="NCBI Taxonomy" id="31354"/>
    <lineage>
        <taxon>Eukaryota</taxon>
        <taxon>Rhodophyta</taxon>
        <taxon>Compsopogonophyceae</taxon>
        <taxon>Compsopogonales</taxon>
        <taxon>Compsopogonaceae</taxon>
        <taxon>Compsopogon</taxon>
    </lineage>
</organism>
<dbReference type="GO" id="GO:0006508">
    <property type="term" value="P:proteolysis"/>
    <property type="evidence" value="ECO:0007669"/>
    <property type="project" value="UniProtKB-KW"/>
</dbReference>
<keyword evidence="3" id="KW-0378">Hydrolase</keyword>
<feature type="domain" description="PPPDE" evidence="5">
    <location>
        <begin position="9"/>
        <end position="153"/>
    </location>
</feature>
<gene>
    <name evidence="6" type="ORF">CCAE0312_LOCUS1344</name>
</gene>
<comment type="similarity">
    <text evidence="1">Belongs to the DeSI family.</text>
</comment>
<proteinExistence type="inferred from homology"/>
<dbReference type="EMBL" id="HBGH01002458">
    <property type="protein sequence ID" value="CAD9226181.1"/>
    <property type="molecule type" value="Transcribed_RNA"/>
</dbReference>
<accession>A0A7S1T7Z9</accession>
<feature type="region of interest" description="Disordered" evidence="4">
    <location>
        <begin position="159"/>
        <end position="194"/>
    </location>
</feature>
<evidence type="ECO:0000256" key="4">
    <source>
        <dbReference type="SAM" id="MobiDB-lite"/>
    </source>
</evidence>
<reference evidence="6" key="1">
    <citation type="submission" date="2021-01" db="EMBL/GenBank/DDBJ databases">
        <authorList>
            <person name="Corre E."/>
            <person name="Pelletier E."/>
            <person name="Niang G."/>
            <person name="Scheremetjew M."/>
            <person name="Finn R."/>
            <person name="Kale V."/>
            <person name="Holt S."/>
            <person name="Cochrane G."/>
            <person name="Meng A."/>
            <person name="Brown T."/>
            <person name="Cohen L."/>
        </authorList>
    </citation>
    <scope>NUCLEOTIDE SEQUENCE</scope>
    <source>
        <strain evidence="6">SAG 36.94</strain>
    </source>
</reference>
<evidence type="ECO:0000256" key="3">
    <source>
        <dbReference type="ARBA" id="ARBA00022801"/>
    </source>
</evidence>
<dbReference type="PROSITE" id="PS51858">
    <property type="entry name" value="PPPDE"/>
    <property type="match status" value="1"/>
</dbReference>
<dbReference type="PANTHER" id="PTHR12378">
    <property type="entry name" value="DESUMOYLATING ISOPEPTIDASE"/>
    <property type="match status" value="1"/>
</dbReference>
<dbReference type="PANTHER" id="PTHR12378:SF80">
    <property type="entry name" value="IP06716P-RELATED"/>
    <property type="match status" value="1"/>
</dbReference>
<dbReference type="InterPro" id="IPR008580">
    <property type="entry name" value="PPPDE_dom"/>
</dbReference>
<name>A0A7S1T7Z9_9RHOD</name>
<dbReference type="GO" id="GO:0101005">
    <property type="term" value="F:deubiquitinase activity"/>
    <property type="evidence" value="ECO:0007669"/>
    <property type="project" value="TreeGrafter"/>
</dbReference>
<dbReference type="SMART" id="SM01179">
    <property type="entry name" value="DUF862"/>
    <property type="match status" value="1"/>
</dbReference>
<protein>
    <recommendedName>
        <fullName evidence="5">PPPDE domain-containing protein</fullName>
    </recommendedName>
</protein>